<evidence type="ECO:0000256" key="6">
    <source>
        <dbReference type="ARBA" id="ARBA00022840"/>
    </source>
</evidence>
<feature type="domain" description="Aminoacyl-tRNA synthetase class Ia" evidence="13">
    <location>
        <begin position="28"/>
        <end position="623"/>
    </location>
</feature>
<dbReference type="SUPFAM" id="SSF50677">
    <property type="entry name" value="ValRS/IleRS/LeuRS editing domain"/>
    <property type="match status" value="1"/>
</dbReference>
<dbReference type="FunFam" id="3.40.50.620:FF:000078">
    <property type="entry name" value="Valine--tRNA ligase, mitochondrial"/>
    <property type="match status" value="1"/>
</dbReference>
<dbReference type="InterPro" id="IPR037118">
    <property type="entry name" value="Val-tRNA_synth_C_sf"/>
</dbReference>
<dbReference type="InterPro" id="IPR009080">
    <property type="entry name" value="tRNAsynth_Ia_anticodon-bd"/>
</dbReference>
<keyword evidence="9 12" id="KW-0030">Aminoacyl-tRNA synthetase</keyword>
<dbReference type="EC" id="6.1.1.9" evidence="12"/>
<evidence type="ECO:0000256" key="1">
    <source>
        <dbReference type="ARBA" id="ARBA00004496"/>
    </source>
</evidence>
<dbReference type="InterPro" id="IPR013155">
    <property type="entry name" value="M/V/L/I-tRNA-synth_anticd-bd"/>
</dbReference>
<dbReference type="SUPFAM" id="SSF47323">
    <property type="entry name" value="Anticodon-binding domain of a subclass of class I aminoacyl-tRNA synthetases"/>
    <property type="match status" value="1"/>
</dbReference>
<comment type="subunit">
    <text evidence="2 12">Monomer.</text>
</comment>
<dbReference type="GO" id="GO:0005829">
    <property type="term" value="C:cytosol"/>
    <property type="evidence" value="ECO:0007669"/>
    <property type="project" value="TreeGrafter"/>
</dbReference>
<dbReference type="KEGG" id="rpe:RPE_2750"/>
<keyword evidence="5 12" id="KW-0547">Nucleotide-binding</keyword>
<dbReference type="CDD" id="cd07962">
    <property type="entry name" value="Anticodon_Ia_Val"/>
    <property type="match status" value="1"/>
</dbReference>
<dbReference type="CDD" id="cd00817">
    <property type="entry name" value="ValRS_core"/>
    <property type="match status" value="1"/>
</dbReference>
<dbReference type="Pfam" id="PF10458">
    <property type="entry name" value="Val_tRNA-synt_C"/>
    <property type="match status" value="1"/>
</dbReference>
<feature type="domain" description="Valyl-tRNA synthetase tRNA-binding arm" evidence="15">
    <location>
        <begin position="897"/>
        <end position="962"/>
    </location>
</feature>
<comment type="function">
    <text evidence="12">Catalyzes the attachment of valine to tRNA(Val). As ValRS can inadvertently accommodate and process structurally similar amino acids such as threonine, to avoid such errors, it has a 'posttransfer' editing activity that hydrolyzes mischarged Thr-tRNA(Val) in a tRNA-dependent manner.</text>
</comment>
<dbReference type="InterPro" id="IPR019499">
    <property type="entry name" value="Val-tRNA_synth_tRNA-bd"/>
</dbReference>
<comment type="domain">
    <text evidence="12">ValRS has two distinct active sites: one for aminoacylation and one for editing. The misactivated threonine is translocated from the active site to the editing site.</text>
</comment>
<dbReference type="FunFam" id="1.10.287.380:FF:000001">
    <property type="entry name" value="Valine--tRNA ligase"/>
    <property type="match status" value="1"/>
</dbReference>
<evidence type="ECO:0000256" key="3">
    <source>
        <dbReference type="ARBA" id="ARBA00022490"/>
    </source>
</evidence>
<evidence type="ECO:0000256" key="2">
    <source>
        <dbReference type="ARBA" id="ARBA00011245"/>
    </source>
</evidence>
<dbReference type="GO" id="GO:0002161">
    <property type="term" value="F:aminoacyl-tRNA deacylase activity"/>
    <property type="evidence" value="ECO:0007669"/>
    <property type="project" value="InterPro"/>
</dbReference>
<dbReference type="NCBIfam" id="TIGR00422">
    <property type="entry name" value="valS"/>
    <property type="match status" value="1"/>
</dbReference>
<dbReference type="PROSITE" id="PS00178">
    <property type="entry name" value="AA_TRNA_LIGASE_I"/>
    <property type="match status" value="1"/>
</dbReference>
<feature type="short sequence motif" description="'KMSKS' region" evidence="12">
    <location>
        <begin position="584"/>
        <end position="588"/>
    </location>
</feature>
<feature type="short sequence motif" description="'HIGH' region" evidence="12">
    <location>
        <begin position="58"/>
        <end position="68"/>
    </location>
</feature>
<dbReference type="InterPro" id="IPR002303">
    <property type="entry name" value="Valyl-tRNA_ligase"/>
</dbReference>
<evidence type="ECO:0000256" key="9">
    <source>
        <dbReference type="ARBA" id="ARBA00023146"/>
    </source>
</evidence>
<dbReference type="HOGENOM" id="CLU_001493_0_2_5"/>
<feature type="domain" description="Methionyl/Valyl/Leucyl/Isoleucyl-tRNA synthetase anticodon-binding" evidence="14">
    <location>
        <begin position="666"/>
        <end position="836"/>
    </location>
</feature>
<feature type="coiled-coil region" evidence="12">
    <location>
        <begin position="895"/>
        <end position="964"/>
    </location>
</feature>
<evidence type="ECO:0000259" key="15">
    <source>
        <dbReference type="Pfam" id="PF10458"/>
    </source>
</evidence>
<comment type="domain">
    <text evidence="12">The C-terminal coiled-coil domain is crucial for aminoacylation activity.</text>
</comment>
<organism evidence="16">
    <name type="scientific">Rhodopseudomonas palustris (strain BisA53)</name>
    <dbReference type="NCBI Taxonomy" id="316055"/>
    <lineage>
        <taxon>Bacteria</taxon>
        <taxon>Pseudomonadati</taxon>
        <taxon>Pseudomonadota</taxon>
        <taxon>Alphaproteobacteria</taxon>
        <taxon>Hyphomicrobiales</taxon>
        <taxon>Nitrobacteraceae</taxon>
        <taxon>Rhodopseudomonas</taxon>
    </lineage>
</organism>
<evidence type="ECO:0000259" key="14">
    <source>
        <dbReference type="Pfam" id="PF08264"/>
    </source>
</evidence>
<evidence type="ECO:0000256" key="11">
    <source>
        <dbReference type="ARBA" id="ARBA00060830"/>
    </source>
</evidence>
<evidence type="ECO:0000256" key="7">
    <source>
        <dbReference type="ARBA" id="ARBA00022917"/>
    </source>
</evidence>
<dbReference type="PRINTS" id="PR00986">
    <property type="entry name" value="TRNASYNTHVAL"/>
</dbReference>
<dbReference type="InterPro" id="IPR001412">
    <property type="entry name" value="aa-tRNA-synth_I_CS"/>
</dbReference>
<evidence type="ECO:0000313" key="16">
    <source>
        <dbReference type="EMBL" id="ABJ06687.1"/>
    </source>
</evidence>
<keyword evidence="7 12" id="KW-0648">Protein biosynthesis</keyword>
<dbReference type="Pfam" id="PF00133">
    <property type="entry name" value="tRNA-synt_1"/>
    <property type="match status" value="1"/>
</dbReference>
<reference evidence="16" key="1">
    <citation type="submission" date="2006-09" db="EMBL/GenBank/DDBJ databases">
        <title>Complete sequence of Rhodopseudomonas palustris BisA53.</title>
        <authorList>
            <consortium name="US DOE Joint Genome Institute"/>
            <person name="Copeland A."/>
            <person name="Lucas S."/>
            <person name="Lapidus A."/>
            <person name="Barry K."/>
            <person name="Detter J.C."/>
            <person name="Glavina del Rio T."/>
            <person name="Hammon N."/>
            <person name="Israni S."/>
            <person name="Dalin E."/>
            <person name="Tice H."/>
            <person name="Pitluck S."/>
            <person name="Chain P."/>
            <person name="Malfatti S."/>
            <person name="Shin M."/>
            <person name="Vergez L."/>
            <person name="Schmutz J."/>
            <person name="Larimer F."/>
            <person name="Land M."/>
            <person name="Hauser L."/>
            <person name="Pelletier D.A."/>
            <person name="Kyrpides N."/>
            <person name="Kim E."/>
            <person name="Harwood C.S."/>
            <person name="Oda Y."/>
            <person name="Richardson P."/>
        </authorList>
    </citation>
    <scope>NUCLEOTIDE SEQUENCE [LARGE SCALE GENOMIC DNA]</scope>
    <source>
        <strain evidence="16">BisA53</strain>
    </source>
</reference>
<dbReference type="PANTHER" id="PTHR11946:SF93">
    <property type="entry name" value="VALINE--TRNA LIGASE, CHLOROPLASTIC_MITOCHONDRIAL 2"/>
    <property type="match status" value="1"/>
</dbReference>
<dbReference type="Gene3D" id="1.10.730.10">
    <property type="entry name" value="Isoleucyl-tRNA Synthetase, Domain 1"/>
    <property type="match status" value="1"/>
</dbReference>
<dbReference type="GO" id="GO:0004832">
    <property type="term" value="F:valine-tRNA ligase activity"/>
    <property type="evidence" value="ECO:0007669"/>
    <property type="project" value="UniProtKB-UniRule"/>
</dbReference>
<dbReference type="Pfam" id="PF08264">
    <property type="entry name" value="Anticodon_1"/>
    <property type="match status" value="1"/>
</dbReference>
<dbReference type="InterPro" id="IPR010978">
    <property type="entry name" value="tRNA-bd_arm"/>
</dbReference>
<sequence>MSQPAGASRIDPVMIEKTYQPADIEGRIAQAWEAAGAFKAGRPERRDAVPYTIVIPPPNVTGSLHMGHALNNTLQDILCRFERMRGRDVLWQPGTDHAGIATQMVVERQLMERQEPSRREMGREKFLERVWQWKAESGGVIVNQLKRLGASCDWSRERFTMDEGLSRAVVKVFVQLHREGLIYKAKRLVNWDPKLLTAISDLEVQQIEVRGHLWHLRYPLEDANFDPENPATYIVVATTRPETMLGDTAVAVNPDDERYVDLIGRHVILPLVGRRIPIVADEYSDPEKGSGAVKITPAHDFNDFEVGRRHSLPQISILDIEGKLTLVDNSAYLHGLPEGAAQFAEEMEGLERFAARKSIVARLEEFGFLEKIEPNTHMVPHGDRSGVVIEPFLTDQWYVDAETLAAPAIAAVRGGATEFVPKNWEKTYFEWMENIQPWCISRQLWWGHQIPAWYGPDGKVFVAETEEEAVGHALGYYVEQEVITPEQAHDMAVDPIKREGFITRDEDVLDTWFSSALWPFSTLGWPDDDTDVKRYYPTNVLVTGFDIIFFWVARMMMMGLHFMKDVPFPTVYIHALVRDEKGAKMSKSKGNVIDPLHLIDDYGADALRFTLAAMAAQGRDIKLASSRVEGYRNFATKLWNACRFAEMNSCALPTGFDPTAAKATLNRWIAHETVRAVREVSEAIEAYRFNDAAGSAYRFVWNVYCDWYLELAKPVLMGEDSAAKAETRAMVAWARDEILKLLHPFMPFITEELWSVTAKRHRLLTLEPWSRKAELSVEVFASPMLTDPMVPPVILPATHEPEFSDPAAEAEIGWVVDLVTAIRSVRAEMNITPSTLTPLVLAGASAETRGRAERWSDVVKRLARLGEISFADTAPQGAVQLLVRGEVAALPLKGVIDLVAEKARLDKELAKADADIKRVDAKLSNEKFVANAPEEIVEEEKEKRDAAVARKEKILEALERLKNAT</sequence>
<evidence type="ECO:0000256" key="8">
    <source>
        <dbReference type="ARBA" id="ARBA00023054"/>
    </source>
</evidence>
<name>Q07MZ7_RHOP5</name>
<dbReference type="HAMAP" id="MF_02004">
    <property type="entry name" value="Val_tRNA_synth_type1"/>
    <property type="match status" value="1"/>
</dbReference>
<dbReference type="InterPro" id="IPR014729">
    <property type="entry name" value="Rossmann-like_a/b/a_fold"/>
</dbReference>
<dbReference type="PANTHER" id="PTHR11946">
    <property type="entry name" value="VALYL-TRNA SYNTHETASES"/>
    <property type="match status" value="1"/>
</dbReference>
<proteinExistence type="inferred from homology"/>
<dbReference type="Gene3D" id="3.40.50.620">
    <property type="entry name" value="HUPs"/>
    <property type="match status" value="2"/>
</dbReference>
<dbReference type="Gene3D" id="3.90.740.10">
    <property type="entry name" value="Valyl/Leucyl/Isoleucyl-tRNA synthetase, editing domain"/>
    <property type="match status" value="2"/>
</dbReference>
<dbReference type="EMBL" id="CP000463">
    <property type="protein sequence ID" value="ABJ06687.1"/>
    <property type="molecule type" value="Genomic_DNA"/>
</dbReference>
<dbReference type="SUPFAM" id="SSF46589">
    <property type="entry name" value="tRNA-binding arm"/>
    <property type="match status" value="1"/>
</dbReference>
<dbReference type="NCBIfam" id="NF004349">
    <property type="entry name" value="PRK05729.1"/>
    <property type="match status" value="1"/>
</dbReference>
<dbReference type="GO" id="GO:0005524">
    <property type="term" value="F:ATP binding"/>
    <property type="evidence" value="ECO:0007669"/>
    <property type="project" value="UniProtKB-UniRule"/>
</dbReference>
<keyword evidence="8 12" id="KW-0175">Coiled coil</keyword>
<comment type="catalytic activity">
    <reaction evidence="10 12">
        <text>tRNA(Val) + L-valine + ATP = L-valyl-tRNA(Val) + AMP + diphosphate</text>
        <dbReference type="Rhea" id="RHEA:10704"/>
        <dbReference type="Rhea" id="RHEA-COMP:9672"/>
        <dbReference type="Rhea" id="RHEA-COMP:9708"/>
        <dbReference type="ChEBI" id="CHEBI:30616"/>
        <dbReference type="ChEBI" id="CHEBI:33019"/>
        <dbReference type="ChEBI" id="CHEBI:57762"/>
        <dbReference type="ChEBI" id="CHEBI:78442"/>
        <dbReference type="ChEBI" id="CHEBI:78537"/>
        <dbReference type="ChEBI" id="CHEBI:456215"/>
        <dbReference type="EC" id="6.1.1.9"/>
    </reaction>
</comment>
<keyword evidence="4 12" id="KW-0436">Ligase</keyword>
<keyword evidence="6 12" id="KW-0067">ATP-binding</keyword>
<dbReference type="InterPro" id="IPR002300">
    <property type="entry name" value="aa-tRNA-synth_Ia"/>
</dbReference>
<dbReference type="SUPFAM" id="SSF52374">
    <property type="entry name" value="Nucleotidylyl transferase"/>
    <property type="match status" value="1"/>
</dbReference>
<dbReference type="AlphaFoldDB" id="Q07MZ7"/>
<keyword evidence="3 12" id="KW-0963">Cytoplasm</keyword>
<feature type="binding site" evidence="12">
    <location>
        <position position="587"/>
    </location>
    <ligand>
        <name>ATP</name>
        <dbReference type="ChEBI" id="CHEBI:30616"/>
    </ligand>
</feature>
<dbReference type="FunFam" id="3.40.50.620:FF:000032">
    <property type="entry name" value="Valine--tRNA ligase"/>
    <property type="match status" value="1"/>
</dbReference>
<dbReference type="InterPro" id="IPR009008">
    <property type="entry name" value="Val/Leu/Ile-tRNA-synth_edit"/>
</dbReference>
<dbReference type="GO" id="GO:0006438">
    <property type="term" value="P:valyl-tRNA aminoacylation"/>
    <property type="evidence" value="ECO:0007669"/>
    <property type="project" value="UniProtKB-UniRule"/>
</dbReference>
<dbReference type="STRING" id="316055.RPE_2750"/>
<gene>
    <name evidence="12" type="primary">valS</name>
    <name evidence="16" type="ordered locus">RPE_2750</name>
</gene>
<evidence type="ECO:0000256" key="12">
    <source>
        <dbReference type="HAMAP-Rule" id="MF_02004"/>
    </source>
</evidence>
<evidence type="ECO:0000256" key="10">
    <source>
        <dbReference type="ARBA" id="ARBA00047552"/>
    </source>
</evidence>
<dbReference type="Gene3D" id="1.10.287.380">
    <property type="entry name" value="Valyl-tRNA synthetase, C-terminal domain"/>
    <property type="match status" value="1"/>
</dbReference>
<evidence type="ECO:0000256" key="4">
    <source>
        <dbReference type="ARBA" id="ARBA00022598"/>
    </source>
</evidence>
<evidence type="ECO:0000256" key="5">
    <source>
        <dbReference type="ARBA" id="ARBA00022741"/>
    </source>
</evidence>
<evidence type="ECO:0000259" key="13">
    <source>
        <dbReference type="Pfam" id="PF00133"/>
    </source>
</evidence>
<comment type="subcellular location">
    <subcellularLocation>
        <location evidence="1 12">Cytoplasm</location>
    </subcellularLocation>
</comment>
<accession>Q07MZ7</accession>
<protein>
    <recommendedName>
        <fullName evidence="12">Valine--tRNA ligase</fullName>
        <ecNumber evidence="12">6.1.1.9</ecNumber>
    </recommendedName>
    <alternativeName>
        <fullName evidence="12">Valyl-tRNA synthetase</fullName>
        <shortName evidence="12">ValRS</shortName>
    </alternativeName>
</protein>
<dbReference type="InterPro" id="IPR033705">
    <property type="entry name" value="Anticodon_Ia_Val"/>
</dbReference>
<dbReference type="eggNOG" id="COG0525">
    <property type="taxonomic scope" value="Bacteria"/>
</dbReference>
<comment type="similarity">
    <text evidence="11 12">Belongs to the class-I aminoacyl-tRNA synthetase family. ValS type 1 subfamily.</text>
</comment>